<dbReference type="AlphaFoldDB" id="A0AAV4D3T8"/>
<accession>A0AAV4D3T8</accession>
<comment type="caution">
    <text evidence="1">The sequence shown here is derived from an EMBL/GenBank/DDBJ whole genome shotgun (WGS) entry which is preliminary data.</text>
</comment>
<evidence type="ECO:0000313" key="2">
    <source>
        <dbReference type="Proteomes" id="UP000735302"/>
    </source>
</evidence>
<name>A0AAV4D3T8_9GAST</name>
<reference evidence="1 2" key="1">
    <citation type="journal article" date="2021" name="Elife">
        <title>Chloroplast acquisition without the gene transfer in kleptoplastic sea slugs, Plakobranchus ocellatus.</title>
        <authorList>
            <person name="Maeda T."/>
            <person name="Takahashi S."/>
            <person name="Yoshida T."/>
            <person name="Shimamura S."/>
            <person name="Takaki Y."/>
            <person name="Nagai Y."/>
            <person name="Toyoda A."/>
            <person name="Suzuki Y."/>
            <person name="Arimoto A."/>
            <person name="Ishii H."/>
            <person name="Satoh N."/>
            <person name="Nishiyama T."/>
            <person name="Hasebe M."/>
            <person name="Maruyama T."/>
            <person name="Minagawa J."/>
            <person name="Obokata J."/>
            <person name="Shigenobu S."/>
        </authorList>
    </citation>
    <scope>NUCLEOTIDE SEQUENCE [LARGE SCALE GENOMIC DNA]</scope>
</reference>
<protein>
    <submittedName>
        <fullName evidence="1">Flagellar protein flil</fullName>
    </submittedName>
</protein>
<gene>
    <name evidence="1" type="ORF">PoB_006516100</name>
</gene>
<keyword evidence="1" id="KW-0282">Flagellum</keyword>
<dbReference type="EMBL" id="BLXT01007329">
    <property type="protein sequence ID" value="GFO38656.1"/>
    <property type="molecule type" value="Genomic_DNA"/>
</dbReference>
<dbReference type="Proteomes" id="UP000735302">
    <property type="component" value="Unassembled WGS sequence"/>
</dbReference>
<sequence length="215" mass="24069">MNFFKNPQTQLLSGNLTFFPTPHHIYHIELSEDILRLCRRLSLAEICYGEENTTPHEPLPPFLQKPSSFTPNAGRDPALDAYIKVVTKDLITCQPGKSFPNIRTEEKRALKELKNNADIIIIIKPADKGGAVVHLNTTDHIAECTRQLSDTKYYQKLNSDPTKKFNKRISDILELGVSSGEIVFETANASLFPTPSPGDFIFSRRSTKKGIQGGL</sequence>
<proteinExistence type="predicted"/>
<keyword evidence="2" id="KW-1185">Reference proteome</keyword>
<organism evidence="1 2">
    <name type="scientific">Plakobranchus ocellatus</name>
    <dbReference type="NCBI Taxonomy" id="259542"/>
    <lineage>
        <taxon>Eukaryota</taxon>
        <taxon>Metazoa</taxon>
        <taxon>Spiralia</taxon>
        <taxon>Lophotrochozoa</taxon>
        <taxon>Mollusca</taxon>
        <taxon>Gastropoda</taxon>
        <taxon>Heterobranchia</taxon>
        <taxon>Euthyneura</taxon>
        <taxon>Panpulmonata</taxon>
        <taxon>Sacoglossa</taxon>
        <taxon>Placobranchoidea</taxon>
        <taxon>Plakobranchidae</taxon>
        <taxon>Plakobranchus</taxon>
    </lineage>
</organism>
<evidence type="ECO:0000313" key="1">
    <source>
        <dbReference type="EMBL" id="GFO38656.1"/>
    </source>
</evidence>
<keyword evidence="1" id="KW-0966">Cell projection</keyword>
<keyword evidence="1" id="KW-0969">Cilium</keyword>